<sequence length="490" mass="52608">MNVTVGSSGDLSGESQVKERNVDVAIIGSGTAGLNAMGQVRRAGKSFVLINGGEPGTTCARVGCMPSKAMIQIAEDYHRRTHLGKFGIDGHEGMTLDIPEALEHVQDLRDTFVDRVLGSSTDDMPEDLFIQDYARFVEPTLIEVAGQRIRAKAVVIATGSRPLVPEPWKAFGDRVITTDDIFELEDLPAAMAVIGLGTIGLEIGQSLARMGVEITGFDALDHIAGAQDPEVNQSAIEVLGKEFSIHLGVPAEIVEEGDRLRVTAGEQSVLVDKVLCSIGRVPNVERLGLENLGVSLDPRGIPPFDPNSMQVGDLPVFIAGDVSGYRPILHEAGDEGKIAGYNAARIDTAAAPERFRRKTPLFINFCDPNICAVGMRWNALDPETTAVGQIKLAPVGRALIMGKNKGVIRVYGDKATGRILGSEMIGPKGENLAHLLCWAIAQGLTVGDLLRMPFYHPVIEEALQAALYDLYSKVEAKNSGGITELERLQD</sequence>
<evidence type="ECO:0000313" key="6">
    <source>
        <dbReference type="EMBL" id="SDX43610.1"/>
    </source>
</evidence>
<evidence type="ECO:0000313" key="7">
    <source>
        <dbReference type="Proteomes" id="UP000198816"/>
    </source>
</evidence>
<dbReference type="PRINTS" id="PR00368">
    <property type="entry name" value="FADPNR"/>
</dbReference>
<evidence type="ECO:0000256" key="2">
    <source>
        <dbReference type="ARBA" id="ARBA00022630"/>
    </source>
</evidence>
<dbReference type="Proteomes" id="UP000198816">
    <property type="component" value="Unassembled WGS sequence"/>
</dbReference>
<evidence type="ECO:0000256" key="1">
    <source>
        <dbReference type="ARBA" id="ARBA00001974"/>
    </source>
</evidence>
<dbReference type="InterPro" id="IPR023753">
    <property type="entry name" value="FAD/NAD-binding_dom"/>
</dbReference>
<reference evidence="7" key="1">
    <citation type="submission" date="2016-10" db="EMBL/GenBank/DDBJ databases">
        <authorList>
            <person name="Varghese N."/>
            <person name="Submissions S."/>
        </authorList>
    </citation>
    <scope>NUCLEOTIDE SEQUENCE [LARGE SCALE GENOMIC DNA]</scope>
    <source>
        <strain evidence="7">DSM 217</strain>
    </source>
</reference>
<feature type="domain" description="FAD/NAD(P)-binding" evidence="5">
    <location>
        <begin position="23"/>
        <end position="336"/>
    </location>
</feature>
<dbReference type="InterPro" id="IPR016156">
    <property type="entry name" value="FAD/NAD-linked_Rdtase_dimer_sf"/>
</dbReference>
<keyword evidence="7" id="KW-1185">Reference proteome</keyword>
<dbReference type="AlphaFoldDB" id="A0A1H3BNM3"/>
<dbReference type="PRINTS" id="PR00411">
    <property type="entry name" value="PNDRDTASEI"/>
</dbReference>
<dbReference type="InterPro" id="IPR004099">
    <property type="entry name" value="Pyr_nucl-diS_OxRdtase_dimer"/>
</dbReference>
<dbReference type="SUPFAM" id="SSF51905">
    <property type="entry name" value="FAD/NAD(P)-binding domain"/>
    <property type="match status" value="1"/>
</dbReference>
<dbReference type="Pfam" id="PF02852">
    <property type="entry name" value="Pyr_redox_dim"/>
    <property type="match status" value="1"/>
</dbReference>
<comment type="cofactor">
    <cofactor evidence="1">
        <name>FAD</name>
        <dbReference type="ChEBI" id="CHEBI:57692"/>
    </cofactor>
</comment>
<dbReference type="Gene3D" id="3.50.50.60">
    <property type="entry name" value="FAD/NAD(P)-binding domain"/>
    <property type="match status" value="2"/>
</dbReference>
<dbReference type="STRING" id="1058.SAMN05421783_1268"/>
<protein>
    <submittedName>
        <fullName evidence="6">Dihydrolipoamide dehydrogenase</fullName>
    </submittedName>
</protein>
<dbReference type="PANTHER" id="PTHR43014">
    <property type="entry name" value="MERCURIC REDUCTASE"/>
    <property type="match status" value="1"/>
</dbReference>
<dbReference type="PANTHER" id="PTHR43014:SF4">
    <property type="entry name" value="PYRIDINE NUCLEOTIDE-DISULFIDE OXIDOREDUCTASE RCLA-RELATED"/>
    <property type="match status" value="1"/>
</dbReference>
<proteinExistence type="predicted"/>
<gene>
    <name evidence="6" type="ORF">SAMN05421783_1268</name>
</gene>
<dbReference type="GO" id="GO:0003955">
    <property type="term" value="F:NAD(P)H dehydrogenase (quinone) activity"/>
    <property type="evidence" value="ECO:0007669"/>
    <property type="project" value="TreeGrafter"/>
</dbReference>
<dbReference type="NCBIfam" id="NF004939">
    <property type="entry name" value="PRK06292.1-1"/>
    <property type="match status" value="1"/>
</dbReference>
<keyword evidence="3" id="KW-0274">FAD</keyword>
<organism evidence="6 7">
    <name type="scientific">Thiocapsa roseopersicina</name>
    <dbReference type="NCBI Taxonomy" id="1058"/>
    <lineage>
        <taxon>Bacteria</taxon>
        <taxon>Pseudomonadati</taxon>
        <taxon>Pseudomonadota</taxon>
        <taxon>Gammaproteobacteria</taxon>
        <taxon>Chromatiales</taxon>
        <taxon>Chromatiaceae</taxon>
        <taxon>Thiocapsa</taxon>
    </lineage>
</organism>
<dbReference type="EMBL" id="FNNZ01000026">
    <property type="protein sequence ID" value="SDX43610.1"/>
    <property type="molecule type" value="Genomic_DNA"/>
</dbReference>
<accession>A0A1H3BNM3</accession>
<evidence type="ECO:0000256" key="3">
    <source>
        <dbReference type="ARBA" id="ARBA00022827"/>
    </source>
</evidence>
<dbReference type="SUPFAM" id="SSF55424">
    <property type="entry name" value="FAD/NAD-linked reductases, dimerisation (C-terminal) domain"/>
    <property type="match status" value="1"/>
</dbReference>
<keyword evidence="2" id="KW-0285">Flavoprotein</keyword>
<dbReference type="Pfam" id="PF07992">
    <property type="entry name" value="Pyr_redox_2"/>
    <property type="match status" value="1"/>
</dbReference>
<evidence type="ECO:0000259" key="4">
    <source>
        <dbReference type="Pfam" id="PF02852"/>
    </source>
</evidence>
<dbReference type="Gene3D" id="3.30.390.30">
    <property type="match status" value="1"/>
</dbReference>
<dbReference type="GO" id="GO:0050660">
    <property type="term" value="F:flavin adenine dinucleotide binding"/>
    <property type="evidence" value="ECO:0007669"/>
    <property type="project" value="TreeGrafter"/>
</dbReference>
<evidence type="ECO:0000259" key="5">
    <source>
        <dbReference type="Pfam" id="PF07992"/>
    </source>
</evidence>
<dbReference type="InterPro" id="IPR036188">
    <property type="entry name" value="FAD/NAD-bd_sf"/>
</dbReference>
<name>A0A1H3BNM3_THIRO</name>
<feature type="domain" description="Pyridine nucleotide-disulphide oxidoreductase dimerisation" evidence="4">
    <location>
        <begin position="365"/>
        <end position="466"/>
    </location>
</feature>